<dbReference type="PROSITE" id="PS50157">
    <property type="entry name" value="ZINC_FINGER_C2H2_2"/>
    <property type="match status" value="3"/>
</dbReference>
<reference evidence="8" key="1">
    <citation type="submission" date="2023-07" db="EMBL/GenBank/DDBJ databases">
        <authorList>
            <consortium name="AG Swart"/>
            <person name="Singh M."/>
            <person name="Singh A."/>
            <person name="Seah K."/>
            <person name="Emmerich C."/>
        </authorList>
    </citation>
    <scope>NUCLEOTIDE SEQUENCE</scope>
    <source>
        <strain evidence="8">DP1</strain>
    </source>
</reference>
<dbReference type="AlphaFoldDB" id="A0AAD1XQX0"/>
<dbReference type="GO" id="GO:0000978">
    <property type="term" value="F:RNA polymerase II cis-regulatory region sequence-specific DNA binding"/>
    <property type="evidence" value="ECO:0007669"/>
    <property type="project" value="TreeGrafter"/>
</dbReference>
<dbReference type="Gene3D" id="3.30.160.60">
    <property type="entry name" value="Classic Zinc Finger"/>
    <property type="match status" value="3"/>
</dbReference>
<dbReference type="Pfam" id="PF00096">
    <property type="entry name" value="zf-C2H2"/>
    <property type="match status" value="2"/>
</dbReference>
<organism evidence="8 9">
    <name type="scientific">Euplotes crassus</name>
    <dbReference type="NCBI Taxonomy" id="5936"/>
    <lineage>
        <taxon>Eukaryota</taxon>
        <taxon>Sar</taxon>
        <taxon>Alveolata</taxon>
        <taxon>Ciliophora</taxon>
        <taxon>Intramacronucleata</taxon>
        <taxon>Spirotrichea</taxon>
        <taxon>Hypotrichia</taxon>
        <taxon>Euplotida</taxon>
        <taxon>Euplotidae</taxon>
        <taxon>Moneuplotes</taxon>
    </lineage>
</organism>
<dbReference type="GO" id="GO:0000981">
    <property type="term" value="F:DNA-binding transcription factor activity, RNA polymerase II-specific"/>
    <property type="evidence" value="ECO:0007669"/>
    <property type="project" value="TreeGrafter"/>
</dbReference>
<feature type="domain" description="C2H2-type" evidence="7">
    <location>
        <begin position="106"/>
        <end position="135"/>
    </location>
</feature>
<dbReference type="FunFam" id="3.30.160.60:FF:000110">
    <property type="entry name" value="Zinc finger protein-like"/>
    <property type="match status" value="1"/>
</dbReference>
<dbReference type="PANTHER" id="PTHR23235:SF120">
    <property type="entry name" value="KRUPPEL-LIKE FACTOR 15"/>
    <property type="match status" value="1"/>
</dbReference>
<feature type="region of interest" description="Disordered" evidence="6">
    <location>
        <begin position="51"/>
        <end position="76"/>
    </location>
</feature>
<sequence>MQVNIASCFPKLEELMSSQELTLKIIARDYCFCDQDMLSFLPSQNERSEIKIGSSSSISTNDETQGSTESKKKHKQLRSINYSVLEGHPYEIIDNPKTSEKNRKLYICKYSNCGKVFKKTWNLVYHFRVHEKEAAYECKYCGKTFIQKANYERHMSVHDHTPMEQRKKHDCPHCARKYSCKYNLNAHIKRDHKEFAPKIQRRRKARN</sequence>
<keyword evidence="3 5" id="KW-0863">Zinc-finger</keyword>
<feature type="domain" description="C2H2-type" evidence="7">
    <location>
        <begin position="136"/>
        <end position="158"/>
    </location>
</feature>
<keyword evidence="1" id="KW-0479">Metal-binding</keyword>
<comment type="caution">
    <text evidence="8">The sequence shown here is derived from an EMBL/GenBank/DDBJ whole genome shotgun (WGS) entry which is preliminary data.</text>
</comment>
<evidence type="ECO:0000256" key="4">
    <source>
        <dbReference type="ARBA" id="ARBA00022833"/>
    </source>
</evidence>
<name>A0AAD1XQX0_EUPCR</name>
<dbReference type="InterPro" id="IPR036236">
    <property type="entry name" value="Znf_C2H2_sf"/>
</dbReference>
<feature type="domain" description="C2H2-type" evidence="7">
    <location>
        <begin position="169"/>
        <end position="197"/>
    </location>
</feature>
<dbReference type="PROSITE" id="PS00028">
    <property type="entry name" value="ZINC_FINGER_C2H2_1"/>
    <property type="match status" value="2"/>
</dbReference>
<dbReference type="SMART" id="SM00355">
    <property type="entry name" value="ZnF_C2H2"/>
    <property type="match status" value="3"/>
</dbReference>
<keyword evidence="4" id="KW-0862">Zinc</keyword>
<proteinExistence type="predicted"/>
<evidence type="ECO:0000256" key="1">
    <source>
        <dbReference type="ARBA" id="ARBA00022723"/>
    </source>
</evidence>
<protein>
    <recommendedName>
        <fullName evidence="7">C2H2-type domain-containing protein</fullName>
    </recommendedName>
</protein>
<evidence type="ECO:0000256" key="6">
    <source>
        <dbReference type="SAM" id="MobiDB-lite"/>
    </source>
</evidence>
<dbReference type="GO" id="GO:0008270">
    <property type="term" value="F:zinc ion binding"/>
    <property type="evidence" value="ECO:0007669"/>
    <property type="project" value="UniProtKB-KW"/>
</dbReference>
<evidence type="ECO:0000259" key="7">
    <source>
        <dbReference type="PROSITE" id="PS50157"/>
    </source>
</evidence>
<dbReference type="SUPFAM" id="SSF57667">
    <property type="entry name" value="beta-beta-alpha zinc fingers"/>
    <property type="match status" value="1"/>
</dbReference>
<dbReference type="PANTHER" id="PTHR23235">
    <property type="entry name" value="KRUEPPEL-LIKE TRANSCRIPTION FACTOR"/>
    <property type="match status" value="1"/>
</dbReference>
<dbReference type="InterPro" id="IPR013087">
    <property type="entry name" value="Znf_C2H2_type"/>
</dbReference>
<accession>A0AAD1XQX0</accession>
<keyword evidence="2" id="KW-0677">Repeat</keyword>
<evidence type="ECO:0000313" key="8">
    <source>
        <dbReference type="EMBL" id="CAI2377295.1"/>
    </source>
</evidence>
<evidence type="ECO:0000313" key="9">
    <source>
        <dbReference type="Proteomes" id="UP001295684"/>
    </source>
</evidence>
<evidence type="ECO:0000256" key="2">
    <source>
        <dbReference type="ARBA" id="ARBA00022737"/>
    </source>
</evidence>
<dbReference type="EMBL" id="CAMPGE010018926">
    <property type="protein sequence ID" value="CAI2377295.1"/>
    <property type="molecule type" value="Genomic_DNA"/>
</dbReference>
<evidence type="ECO:0000256" key="5">
    <source>
        <dbReference type="PROSITE-ProRule" id="PRU00042"/>
    </source>
</evidence>
<dbReference type="Proteomes" id="UP001295684">
    <property type="component" value="Unassembled WGS sequence"/>
</dbReference>
<evidence type="ECO:0000256" key="3">
    <source>
        <dbReference type="ARBA" id="ARBA00022771"/>
    </source>
</evidence>
<gene>
    <name evidence="8" type="ORF">ECRASSUSDP1_LOCUS18678</name>
</gene>
<keyword evidence="9" id="KW-1185">Reference proteome</keyword>